<proteinExistence type="predicted"/>
<feature type="domain" description="Light-independent protochlorophyllide reductase subunit B-like C-terminal" evidence="2">
    <location>
        <begin position="160"/>
        <end position="204"/>
    </location>
</feature>
<feature type="transmembrane region" description="Helical" evidence="1">
    <location>
        <begin position="53"/>
        <end position="75"/>
    </location>
</feature>
<dbReference type="Proteomes" id="UP000004162">
    <property type="component" value="Unassembled WGS sequence"/>
</dbReference>
<keyword evidence="1" id="KW-0472">Membrane</keyword>
<evidence type="ECO:0000313" key="4">
    <source>
        <dbReference type="EMBL" id="EAT59538.1"/>
    </source>
</evidence>
<dbReference type="GO" id="GO:0015995">
    <property type="term" value="P:chlorophyll biosynthetic process"/>
    <property type="evidence" value="ECO:0007669"/>
    <property type="project" value="InterPro"/>
</dbReference>
<dbReference type="AlphaFoldDB" id="Q0YTL6"/>
<comment type="caution">
    <text evidence="4">The sequence shown here is derived from an EMBL/GenBank/DDBJ whole genome shotgun (WGS) entry which is preliminary data.</text>
</comment>
<protein>
    <recommendedName>
        <fullName evidence="6">Protochlorophyllide oxidoreductase</fullName>
    </recommendedName>
</protein>
<reference evidence="4 5" key="2">
    <citation type="submission" date="2006-07" db="EMBL/GenBank/DDBJ databases">
        <title>Sequencing of the draft genome and assembly of Chlorobium ferroxidans DSM 13031.</title>
        <authorList>
            <consortium name="US DOE Joint Genome Institute (JGI-PGF)"/>
            <person name="Copeland A."/>
            <person name="Lucas S."/>
            <person name="Lapidus A."/>
            <person name="Barry K."/>
            <person name="Glavina del Rio T."/>
            <person name="Dalin E."/>
            <person name="Tice H."/>
            <person name="Bruce D."/>
            <person name="Pitluck S."/>
            <person name="Richardson P."/>
        </authorList>
    </citation>
    <scope>NUCLEOTIDE SEQUENCE [LARGE SCALE GENOMIC DNA]</scope>
    <source>
        <strain evidence="4 5">DSM 13031</strain>
    </source>
</reference>
<dbReference type="Pfam" id="PF12724">
    <property type="entry name" value="Flavodoxin_5"/>
    <property type="match status" value="1"/>
</dbReference>
<sequence>MRAVILYDSKTAGGSTEAIIDSIGQQLAESGAYVEKAKCKAMADYSFVREFDIVILGAPVYYFLVSSQLLAALIQGNLKKNLKRKKIALFLTCGSPDTLAAVLYLPQLKIHLIRNRILAEKIIPPGALSESETIEEFVDDLLYEYEKTLKEGRASHPVEWSDDALGLLHSIPSFMQGKIKTVAEEYAAERGCREITVAVLMAAKDEMQG</sequence>
<keyword evidence="5" id="KW-1185">Reference proteome</keyword>
<feature type="transmembrane region" description="Helical" evidence="1">
    <location>
        <begin position="87"/>
        <end position="106"/>
    </location>
</feature>
<dbReference type="GO" id="GO:0016491">
    <property type="term" value="F:oxidoreductase activity"/>
    <property type="evidence" value="ECO:0007669"/>
    <property type="project" value="InterPro"/>
</dbReference>
<keyword evidence="1" id="KW-1133">Transmembrane helix</keyword>
<reference evidence="4 5" key="1">
    <citation type="submission" date="2006-07" db="EMBL/GenBank/DDBJ databases">
        <title>Annotation of the draft genome assembly of Chlorobium ferroxidans DSM 13031.</title>
        <authorList>
            <consortium name="US DOE Joint Genome Institute (JGI-ORNL)"/>
            <person name="Larimer F."/>
            <person name="Land M."/>
            <person name="Hauser L."/>
        </authorList>
    </citation>
    <scope>NUCLEOTIDE SEQUENCE [LARGE SCALE GENOMIC DNA]</scope>
    <source>
        <strain evidence="4 5">DSM 13031</strain>
    </source>
</reference>
<dbReference type="Gene3D" id="1.10.8.550">
    <property type="entry name" value="Proto-chlorophyllide reductase 57 kD subunit B"/>
    <property type="match status" value="1"/>
</dbReference>
<dbReference type="InterPro" id="IPR029039">
    <property type="entry name" value="Flavoprotein-like_sf"/>
</dbReference>
<dbReference type="InterPro" id="IPR042298">
    <property type="entry name" value="P-CP_red_C"/>
</dbReference>
<dbReference type="Pfam" id="PF08369">
    <property type="entry name" value="PCP_red"/>
    <property type="match status" value="1"/>
</dbReference>
<dbReference type="InterPro" id="IPR026816">
    <property type="entry name" value="Flavodoxin_dom"/>
</dbReference>
<keyword evidence="1" id="KW-0812">Transmembrane</keyword>
<dbReference type="OrthoDB" id="597292at2"/>
<gene>
    <name evidence="4" type="ORF">CferDRAFT_1545</name>
</gene>
<dbReference type="GO" id="GO:0015979">
    <property type="term" value="P:photosynthesis"/>
    <property type="evidence" value="ECO:0007669"/>
    <property type="project" value="InterPro"/>
</dbReference>
<dbReference type="SUPFAM" id="SSF52218">
    <property type="entry name" value="Flavoproteins"/>
    <property type="match status" value="1"/>
</dbReference>
<name>Q0YTL6_9CHLB</name>
<accession>Q0YTL6</accession>
<organism evidence="4 5">
    <name type="scientific">Chlorobium ferrooxidans DSM 13031</name>
    <dbReference type="NCBI Taxonomy" id="377431"/>
    <lineage>
        <taxon>Bacteria</taxon>
        <taxon>Pseudomonadati</taxon>
        <taxon>Chlorobiota</taxon>
        <taxon>Chlorobiia</taxon>
        <taxon>Chlorobiales</taxon>
        <taxon>Chlorobiaceae</taxon>
        <taxon>Chlorobium/Pelodictyon group</taxon>
        <taxon>Chlorobium</taxon>
    </lineage>
</organism>
<evidence type="ECO:0000256" key="1">
    <source>
        <dbReference type="SAM" id="Phobius"/>
    </source>
</evidence>
<dbReference type="RefSeq" id="WP_006365670.1">
    <property type="nucleotide sequence ID" value="NZ_AASE01000003.1"/>
</dbReference>
<evidence type="ECO:0000259" key="2">
    <source>
        <dbReference type="Pfam" id="PF08369"/>
    </source>
</evidence>
<feature type="domain" description="Flavodoxin" evidence="3">
    <location>
        <begin position="5"/>
        <end position="97"/>
    </location>
</feature>
<dbReference type="EMBL" id="AASE01000003">
    <property type="protein sequence ID" value="EAT59538.1"/>
    <property type="molecule type" value="Genomic_DNA"/>
</dbReference>
<evidence type="ECO:0000313" key="5">
    <source>
        <dbReference type="Proteomes" id="UP000004162"/>
    </source>
</evidence>
<evidence type="ECO:0008006" key="6">
    <source>
        <dbReference type="Google" id="ProtNLM"/>
    </source>
</evidence>
<dbReference type="InterPro" id="IPR013580">
    <property type="entry name" value="LI-POR_suB-like_C"/>
</dbReference>
<dbReference type="Gene3D" id="3.40.50.360">
    <property type="match status" value="1"/>
</dbReference>
<evidence type="ECO:0000259" key="3">
    <source>
        <dbReference type="Pfam" id="PF12724"/>
    </source>
</evidence>